<dbReference type="RefSeq" id="WP_271886382.1">
    <property type="nucleotide sequence ID" value="NZ_CP067136.1"/>
</dbReference>
<keyword evidence="3" id="KW-0574">Periplasm</keyword>
<reference evidence="5 6" key="1">
    <citation type="submission" date="2021-01" db="EMBL/GenBank/DDBJ databases">
        <title>Biogeographic distribution of Paracoccus.</title>
        <authorList>
            <person name="Hollensteiner J."/>
            <person name="Leineberger J."/>
            <person name="Brinkhoff T."/>
            <person name="Daniel R."/>
        </authorList>
    </citation>
    <scope>NUCLEOTIDE SEQUENCE [LARGE SCALE GENOMIC DNA]</scope>
    <source>
        <strain evidence="5 6">KCTC 22803</strain>
    </source>
</reference>
<evidence type="ECO:0000256" key="4">
    <source>
        <dbReference type="SAM" id="SignalP"/>
    </source>
</evidence>
<dbReference type="Pfam" id="PF03480">
    <property type="entry name" value="DctP"/>
    <property type="match status" value="1"/>
</dbReference>
<dbReference type="EMBL" id="CP067136">
    <property type="protein sequence ID" value="WCR07835.1"/>
    <property type="molecule type" value="Genomic_DNA"/>
</dbReference>
<keyword evidence="6" id="KW-1185">Reference proteome</keyword>
<dbReference type="NCBIfam" id="NF037995">
    <property type="entry name" value="TRAP_S1"/>
    <property type="match status" value="1"/>
</dbReference>
<evidence type="ECO:0000313" key="5">
    <source>
        <dbReference type="EMBL" id="WCR07835.1"/>
    </source>
</evidence>
<gene>
    <name evidence="5" type="primary">dctP</name>
    <name evidence="5" type="ORF">JHX87_03100</name>
</gene>
<feature type="signal peptide" evidence="4">
    <location>
        <begin position="1"/>
        <end position="26"/>
    </location>
</feature>
<comment type="subcellular location">
    <subcellularLocation>
        <location evidence="1">Periplasm</location>
    </subcellularLocation>
</comment>
<protein>
    <submittedName>
        <fullName evidence="5">TRAP transporter substrate-binding protein DctP</fullName>
    </submittedName>
</protein>
<evidence type="ECO:0000256" key="1">
    <source>
        <dbReference type="ARBA" id="ARBA00004418"/>
    </source>
</evidence>
<proteinExistence type="predicted"/>
<dbReference type="InterPro" id="IPR038404">
    <property type="entry name" value="TRAP_DctP_sf"/>
</dbReference>
<accession>A0ABY7SLF9</accession>
<dbReference type="Gene3D" id="3.40.190.170">
    <property type="entry name" value="Bacterial extracellular solute-binding protein, family 7"/>
    <property type="match status" value="1"/>
</dbReference>
<sequence>MKPMKMIARTLITGAALAAAVGMASAETMKYSDHDATGGMRTDFVNDVWLPEIEKQTGGEIKVRPFFGGVLLGSKEVLGGVGDNVAQLGFAFPGHYPNQMVAHSVFAMFPTGPVKFENQVWLYHQAYAEIPELKAELEKAGVVPLMITAGLPGAFFGKKPMDGLDGIQGDKWRAGGKWLLRYLESAGAQPVSVPWGDVYVALQTGTIDGVFANYDGMHLMKFDEVAQNILISKKLWYATPFVHFINKDVYEGLSEETRAQLHEASRISEEKFGAVYDAAFDQVRSEQEASGYTINELSDDDIATWSDTDKLTVLQDAWVAEAKEAGLANADEVMAKMRELHAQAMLR</sequence>
<evidence type="ECO:0000313" key="6">
    <source>
        <dbReference type="Proteomes" id="UP001219349"/>
    </source>
</evidence>
<dbReference type="InterPro" id="IPR018389">
    <property type="entry name" value="DctP_fam"/>
</dbReference>
<organism evidence="5 6">
    <name type="scientific">Paracoccus fistulariae</name>
    <dbReference type="NCBI Taxonomy" id="658446"/>
    <lineage>
        <taxon>Bacteria</taxon>
        <taxon>Pseudomonadati</taxon>
        <taxon>Pseudomonadota</taxon>
        <taxon>Alphaproteobacteria</taxon>
        <taxon>Rhodobacterales</taxon>
        <taxon>Paracoccaceae</taxon>
        <taxon>Paracoccus</taxon>
    </lineage>
</organism>
<dbReference type="PANTHER" id="PTHR33376">
    <property type="match status" value="1"/>
</dbReference>
<dbReference type="Proteomes" id="UP001219349">
    <property type="component" value="Chromosome"/>
</dbReference>
<evidence type="ECO:0000256" key="2">
    <source>
        <dbReference type="ARBA" id="ARBA00022729"/>
    </source>
</evidence>
<name>A0ABY7SLF9_9RHOB</name>
<evidence type="ECO:0000256" key="3">
    <source>
        <dbReference type="ARBA" id="ARBA00022764"/>
    </source>
</evidence>
<feature type="chain" id="PRO_5046408406" evidence="4">
    <location>
        <begin position="27"/>
        <end position="347"/>
    </location>
</feature>
<dbReference type="PANTHER" id="PTHR33376:SF5">
    <property type="entry name" value="EXTRACYTOPLASMIC SOLUTE RECEPTOR PROTEIN"/>
    <property type="match status" value="1"/>
</dbReference>
<keyword evidence="2 4" id="KW-0732">Signal</keyword>